<proteinExistence type="predicted"/>
<feature type="domain" description="DUF4097" evidence="1">
    <location>
        <begin position="58"/>
        <end position="254"/>
    </location>
</feature>
<name>A0AAD5T6X9_9FUNG</name>
<sequence length="354" mass="36729">MAQTIPATFDALSVTTQGPGTVELTVRKGNDNKHATIETLLLSGPSERFKDTQVSAVLSEERLNIIVKLAPTVAIGSLSISLVSLKIAIIISLPNDIKDFISNMNTGSLKIQDINFTRFIDLKSSTGSIACDTKLETESLLISSSTGSIHVASCFASKFLALETSTGKITSGDITSAGINLKAVTGKIEVTRVESSTDLCCESSTGSILLDNVVAESITASTGTGKIIVTKGILTKNAMLTTNTGSIQANFAGYENLACTTGTGEIKLVLTPAKLSKSIVQVNTGAVDVTCIGFEGVVTALSNSGHTVLKGTNSSDGNYKPGVLAEAWVGGEKGGAAFDAHSRTGKCLLSFKKL</sequence>
<evidence type="ECO:0000259" key="1">
    <source>
        <dbReference type="Pfam" id="PF13349"/>
    </source>
</evidence>
<organism evidence="2 3">
    <name type="scientific">Physocladia obscura</name>
    <dbReference type="NCBI Taxonomy" id="109957"/>
    <lineage>
        <taxon>Eukaryota</taxon>
        <taxon>Fungi</taxon>
        <taxon>Fungi incertae sedis</taxon>
        <taxon>Chytridiomycota</taxon>
        <taxon>Chytridiomycota incertae sedis</taxon>
        <taxon>Chytridiomycetes</taxon>
        <taxon>Chytridiales</taxon>
        <taxon>Chytriomycetaceae</taxon>
        <taxon>Physocladia</taxon>
    </lineage>
</organism>
<dbReference type="Pfam" id="PF13349">
    <property type="entry name" value="DUF4097"/>
    <property type="match status" value="1"/>
</dbReference>
<reference evidence="2" key="1">
    <citation type="submission" date="2020-05" db="EMBL/GenBank/DDBJ databases">
        <title>Phylogenomic resolution of chytrid fungi.</title>
        <authorList>
            <person name="Stajich J.E."/>
            <person name="Amses K."/>
            <person name="Simmons R."/>
            <person name="Seto K."/>
            <person name="Myers J."/>
            <person name="Bonds A."/>
            <person name="Quandt C.A."/>
            <person name="Barry K."/>
            <person name="Liu P."/>
            <person name="Grigoriev I."/>
            <person name="Longcore J.E."/>
            <person name="James T.Y."/>
        </authorList>
    </citation>
    <scope>NUCLEOTIDE SEQUENCE</scope>
    <source>
        <strain evidence="2">JEL0513</strain>
    </source>
</reference>
<comment type="caution">
    <text evidence="2">The sequence shown here is derived from an EMBL/GenBank/DDBJ whole genome shotgun (WGS) entry which is preliminary data.</text>
</comment>
<keyword evidence="3" id="KW-1185">Reference proteome</keyword>
<dbReference type="Proteomes" id="UP001211907">
    <property type="component" value="Unassembled WGS sequence"/>
</dbReference>
<gene>
    <name evidence="2" type="ORF">HK100_011632</name>
</gene>
<protein>
    <recommendedName>
        <fullName evidence="1">DUF4097 domain-containing protein</fullName>
    </recommendedName>
</protein>
<dbReference type="EMBL" id="JADGJH010000742">
    <property type="protein sequence ID" value="KAJ3123371.1"/>
    <property type="molecule type" value="Genomic_DNA"/>
</dbReference>
<dbReference type="AlphaFoldDB" id="A0AAD5T6X9"/>
<evidence type="ECO:0000313" key="2">
    <source>
        <dbReference type="EMBL" id="KAJ3123371.1"/>
    </source>
</evidence>
<evidence type="ECO:0000313" key="3">
    <source>
        <dbReference type="Proteomes" id="UP001211907"/>
    </source>
</evidence>
<accession>A0AAD5T6X9</accession>
<dbReference type="InterPro" id="IPR025164">
    <property type="entry name" value="Toastrack_DUF4097"/>
</dbReference>